<dbReference type="InterPro" id="IPR015919">
    <property type="entry name" value="Cadherin-like_sf"/>
</dbReference>
<keyword evidence="7" id="KW-0677">Repeat</keyword>
<feature type="transmembrane region" description="Helical" evidence="25">
    <location>
        <begin position="970"/>
        <end position="988"/>
    </location>
</feature>
<dbReference type="SUPFAM" id="SSF49899">
    <property type="entry name" value="Concanavalin A-like lectins/glucanases"/>
    <property type="match status" value="1"/>
</dbReference>
<evidence type="ECO:0000256" key="5">
    <source>
        <dbReference type="ARBA" id="ARBA00022692"/>
    </source>
</evidence>
<evidence type="ECO:0000256" key="16">
    <source>
        <dbReference type="ARBA" id="ARBA00023257"/>
    </source>
</evidence>
<dbReference type="InterPro" id="IPR013320">
    <property type="entry name" value="ConA-like_dom_sf"/>
</dbReference>
<evidence type="ECO:0000256" key="23">
    <source>
        <dbReference type="PROSITE-ProRule" id="PRU00043"/>
    </source>
</evidence>
<evidence type="ECO:0000256" key="20">
    <source>
        <dbReference type="ARBA" id="ARBA00040470"/>
    </source>
</evidence>
<name>A0A8J5ZWG2_GALPY</name>
<feature type="transmembrane region" description="Helical" evidence="25">
    <location>
        <begin position="1143"/>
        <end position="1168"/>
    </location>
</feature>
<feature type="compositionally biased region" description="Basic and acidic residues" evidence="24">
    <location>
        <begin position="1243"/>
        <end position="1256"/>
    </location>
</feature>
<feature type="region of interest" description="Disordered" evidence="24">
    <location>
        <begin position="1213"/>
        <end position="1256"/>
    </location>
</feature>
<evidence type="ECO:0000256" key="12">
    <source>
        <dbReference type="ARBA" id="ARBA00023018"/>
    </source>
</evidence>
<comment type="function">
    <text evidence="21">Postsynaptic adhesion molecule that binds to presynaptic neurexins to mediate both excitatory and inhibitory synapse formation. Promotes synapse development by acting as a cell adhesion molecule at the postsynaptic membrane, which associates with both neurexin-alpha and neurexin-beta proteins at the presynaptic membrane. Regulates the balance between excitatory and inhibitory synapses by inhibiting formation of excitatory parallel-fiber synapses and promoting formation of inhibitory synapses in the same neuron. May also be involved in ascorbate (vitamin C) uptake via its interaction with SLC23A2/SVCT2. Complex formation with APBA2 and APP, stabilizes APP metabolism and enhances APBA2-mediated suppression of beta-APP40 secretion, due to the retardation of intracellular APP maturation.</text>
</comment>
<feature type="compositionally biased region" description="Acidic residues" evidence="24">
    <location>
        <begin position="1227"/>
        <end position="1237"/>
    </location>
</feature>
<dbReference type="InterPro" id="IPR002126">
    <property type="entry name" value="Cadherin-like_dom"/>
</dbReference>
<dbReference type="GO" id="GO:0005789">
    <property type="term" value="C:endoplasmic reticulum membrane"/>
    <property type="evidence" value="ECO:0007669"/>
    <property type="project" value="UniProtKB-SubCell"/>
</dbReference>
<keyword evidence="5 25" id="KW-0812">Transmembrane</keyword>
<evidence type="ECO:0000256" key="8">
    <source>
        <dbReference type="ARBA" id="ARBA00022824"/>
    </source>
</evidence>
<dbReference type="GO" id="GO:0000139">
    <property type="term" value="C:Golgi membrane"/>
    <property type="evidence" value="ECO:0007669"/>
    <property type="project" value="UniProtKB-SubCell"/>
</dbReference>
<evidence type="ECO:0000256" key="18">
    <source>
        <dbReference type="ARBA" id="ARBA00035006"/>
    </source>
</evidence>
<evidence type="ECO:0000256" key="6">
    <source>
        <dbReference type="ARBA" id="ARBA00022729"/>
    </source>
</evidence>
<evidence type="ECO:0000256" key="7">
    <source>
        <dbReference type="ARBA" id="ARBA00022737"/>
    </source>
</evidence>
<dbReference type="SMART" id="SM00112">
    <property type="entry name" value="CA"/>
    <property type="match status" value="2"/>
</dbReference>
<dbReference type="GO" id="GO:0050806">
    <property type="term" value="P:positive regulation of synaptic transmission"/>
    <property type="evidence" value="ECO:0007669"/>
    <property type="project" value="TreeGrafter"/>
</dbReference>
<keyword evidence="14 25" id="KW-0472">Membrane</keyword>
<feature type="domain" description="Cadherin" evidence="26">
    <location>
        <begin position="76"/>
        <end position="192"/>
    </location>
</feature>
<keyword evidence="16" id="KW-0628">Postsynaptic cell membrane</keyword>
<keyword evidence="28" id="KW-1185">Reference proteome</keyword>
<keyword evidence="13" id="KW-0333">Golgi apparatus</keyword>
<proteinExistence type="inferred from homology"/>
<evidence type="ECO:0000256" key="2">
    <source>
        <dbReference type="ARBA" id="ARBA00004279"/>
    </source>
</evidence>
<evidence type="ECO:0000256" key="25">
    <source>
        <dbReference type="SAM" id="Phobius"/>
    </source>
</evidence>
<dbReference type="SUPFAM" id="SSF49313">
    <property type="entry name" value="Cadherin-like"/>
    <property type="match status" value="2"/>
</dbReference>
<evidence type="ECO:0000256" key="24">
    <source>
        <dbReference type="SAM" id="MobiDB-lite"/>
    </source>
</evidence>
<dbReference type="FunFam" id="2.60.40.60:FF:000062">
    <property type="entry name" value="Calsyntenin 3"/>
    <property type="match status" value="1"/>
</dbReference>
<dbReference type="FunFam" id="2.60.40.60:FF:000025">
    <property type="entry name" value="Calsyntenin 1"/>
    <property type="match status" value="1"/>
</dbReference>
<feature type="domain" description="Cadherin" evidence="26">
    <location>
        <begin position="193"/>
        <end position="293"/>
    </location>
</feature>
<dbReference type="GO" id="GO:0051965">
    <property type="term" value="P:positive regulation of synapse assembly"/>
    <property type="evidence" value="ECO:0007669"/>
    <property type="project" value="TreeGrafter"/>
</dbReference>
<keyword evidence="8" id="KW-0256">Endoplasmic reticulum</keyword>
<evidence type="ECO:0000256" key="13">
    <source>
        <dbReference type="ARBA" id="ARBA00023034"/>
    </source>
</evidence>
<keyword evidence="17" id="KW-0966">Cell projection</keyword>
<comment type="similarity">
    <text evidence="19">Belongs to the calsyntenin family.</text>
</comment>
<accession>A0A8J5ZWG2</accession>
<gene>
    <name evidence="27" type="ORF">J0S82_008026</name>
</gene>
<keyword evidence="11 25" id="KW-1133">Transmembrane helix</keyword>
<sequence length="1256" mass="137706">MSPPAPRLARGRINPRPAVLTSSCSGTSRLEAPRGESAPGPACPPHTMTLLLLPLLLASLLPSSSCNKANKHKPWIEAEYQGIVMENDNTVLLNPPLFALDKDAPLRYAGEICGFRLHGSGVPFEAVILDKATGEGLIRAKEPVDCEAQKEHTFTIQAYDCGEGPDGANTKKSHKATVHVRVNDVNEFAPVFVERLYRAAVTEGKLYDRILRVEAIDGDCSPQYSQICYYEILTPNTPFLIDNDGNIENTEKLQYSGERLYKFTVTAYDCGKKRAADDAEVEIQVKPTCKPSWQGWNKRIEYAPGAGSLALFPGIRLETCDEPLWNIQATIELQTSHVAKGCDRDNYSERALRKLCGAATGEVDLLPMPGPNANWTAGLSVHYSQDSSLIYWFNGTQAVQVPLGGTAGLGSGPQDSLSDHFTLSFWMKHGVTPNKGKKEEETIVCNTVQNEDGYSHYSLTVHGCRIAFLYWPLLESARPVKFLWKLEQVCDDEWHHYALNLEFPTVTLYADGISFDPALIHDNGLIHPPRREPALMIGACWAGDPLPIHHYFHGYLAGFSVRSGRLESREVIECLYACREGLDYRDFESLGKGMKVHVNPSQSLLTLEGDDVETFNHALQHVAYMNTLRFATPGVRPLRLTTAVKCFSEESCVSIPEVEGYVVVLQPDAPQILLSGTAHFARPAVDFEGPEGVPLFPDLQITCSISHQVEAKKDESWQGTVMDTRMSDEIVHNLDGCEISLVGDDLDPERESLLLDTASLQQRGLELTNTSAYLTIAGVESITVYEEILRQAHYRLRHGAALYARKFRLSCSEMNGRYSSNEFIVEVNVLHSMNRVAHPSHVLNSQQFLHRAHQPPPEMAGHSLASSHRNSIVLQQQDCPGSGPHGASLVGCTAVTAGKGAPMWAVVTQLPLRALSLGVRAGGLCFRLLSLGLWTLLLCLFLPLRVLCVCGGAVLMAARPLILRVRVWSVYLFLQGVTCCAQLAGFWVNLHITLFCAVLDTLSRLPLLLLCEPAARGLVWTGVQVGRGLAWVQGLANFAQLCARTVLLGVYLCMHICFATVSSKVHVRVHAPFSVSLPLRVHAPLSLGIRVRLPGQRHGRAKGEGGVPQREILEEQKPQMCQSPEPTRRREASTSRSGLGPGVVPSAATLIIVVCVGFLVLMVILGLVRIHSLHRRVAGTGGPPGAPSDPKDPDLFWDDSALTIIVNPMESYQNRQAGVSGAAGGQQEDEDSSDSEAADSPSSDERRIIETPPHRY</sequence>
<evidence type="ECO:0000256" key="10">
    <source>
        <dbReference type="ARBA" id="ARBA00022889"/>
    </source>
</evidence>
<dbReference type="PANTHER" id="PTHR14139:SF5">
    <property type="entry name" value="CALSYNTENIN-3"/>
    <property type="match status" value="1"/>
</dbReference>
<dbReference type="FunFam" id="2.60.120.200:FF:000069">
    <property type="entry name" value="Calsyntenin 3"/>
    <property type="match status" value="1"/>
</dbReference>
<evidence type="ECO:0000256" key="15">
    <source>
        <dbReference type="ARBA" id="ARBA00023180"/>
    </source>
</evidence>
<keyword evidence="6" id="KW-0732">Signal</keyword>
<dbReference type="GO" id="GO:0005509">
    <property type="term" value="F:calcium ion binding"/>
    <property type="evidence" value="ECO:0007669"/>
    <property type="project" value="UniProtKB-UniRule"/>
</dbReference>
<feature type="transmembrane region" description="Helical" evidence="25">
    <location>
        <begin position="933"/>
        <end position="958"/>
    </location>
</feature>
<comment type="caution">
    <text evidence="27">The sequence shown here is derived from an EMBL/GenBank/DDBJ whole genome shotgun (WGS) entry which is preliminary data.</text>
</comment>
<dbReference type="OrthoDB" id="10012272at2759"/>
<dbReference type="PROSITE" id="PS50268">
    <property type="entry name" value="CADHERIN_2"/>
    <property type="match status" value="2"/>
</dbReference>
<dbReference type="PRINTS" id="PR00205">
    <property type="entry name" value="CADHERIN"/>
</dbReference>
<feature type="region of interest" description="Disordered" evidence="24">
    <location>
        <begin position="1097"/>
        <end position="1139"/>
    </location>
</feature>
<evidence type="ECO:0000256" key="11">
    <source>
        <dbReference type="ARBA" id="ARBA00022989"/>
    </source>
</evidence>
<dbReference type="AlphaFoldDB" id="A0A8J5ZWG2"/>
<dbReference type="Proteomes" id="UP000700334">
    <property type="component" value="Unassembled WGS sequence"/>
</dbReference>
<dbReference type="Pfam" id="PF19699">
    <property type="entry name" value="CLSTN_C"/>
    <property type="match status" value="2"/>
</dbReference>
<keyword evidence="9 23" id="KW-0106">Calcium</keyword>
<dbReference type="Gene3D" id="2.60.40.60">
    <property type="entry name" value="Cadherins"/>
    <property type="match status" value="2"/>
</dbReference>
<keyword evidence="10" id="KW-0130">Cell adhesion</keyword>
<dbReference type="GO" id="GO:0030425">
    <property type="term" value="C:dendrite"/>
    <property type="evidence" value="ECO:0007669"/>
    <property type="project" value="UniProtKB-SubCell"/>
</dbReference>
<keyword evidence="15" id="KW-0325">Glycoprotein</keyword>
<evidence type="ECO:0000256" key="19">
    <source>
        <dbReference type="ARBA" id="ARBA00035015"/>
    </source>
</evidence>
<evidence type="ECO:0000256" key="1">
    <source>
        <dbReference type="ARBA" id="ARBA00004115"/>
    </source>
</evidence>
<evidence type="ECO:0000256" key="9">
    <source>
        <dbReference type="ARBA" id="ARBA00022837"/>
    </source>
</evidence>
<evidence type="ECO:0000256" key="22">
    <source>
        <dbReference type="ARBA" id="ARBA00046399"/>
    </source>
</evidence>
<dbReference type="PANTHER" id="PTHR14139">
    <property type="entry name" value="CALSYNTENIN"/>
    <property type="match status" value="1"/>
</dbReference>
<evidence type="ECO:0000256" key="4">
    <source>
        <dbReference type="ARBA" id="ARBA00022475"/>
    </source>
</evidence>
<comment type="subunit">
    <text evidence="22">Interacts (via cadherin domains) with both alpha and beta isoforms of neurexins (NRXN1, NRXN2 and NRXN3). Directly interacts with APBA2. Forms a tripartite complex with APBA2 and APP. Interacts with low affinity with KLC1. Interacts with SLC23A2/SVCT2.</text>
</comment>
<evidence type="ECO:0000259" key="26">
    <source>
        <dbReference type="PROSITE" id="PS50268"/>
    </source>
</evidence>
<dbReference type="GO" id="GO:0007156">
    <property type="term" value="P:homophilic cell adhesion via plasma membrane adhesion molecules"/>
    <property type="evidence" value="ECO:0007669"/>
    <property type="project" value="InterPro"/>
</dbReference>
<dbReference type="GO" id="GO:0009986">
    <property type="term" value="C:cell surface"/>
    <property type="evidence" value="ECO:0007669"/>
    <property type="project" value="TreeGrafter"/>
</dbReference>
<reference evidence="27" key="1">
    <citation type="journal article" date="2021" name="Evol. Appl.">
        <title>The genome of the Pyrenean desman and the effects of bottlenecks and inbreeding on the genomic landscape of an endangered species.</title>
        <authorList>
            <person name="Escoda L."/>
            <person name="Castresana J."/>
        </authorList>
    </citation>
    <scope>NUCLEOTIDE SEQUENCE</scope>
    <source>
        <strain evidence="27">IBE-C5619</strain>
    </source>
</reference>
<dbReference type="GO" id="GO:0045211">
    <property type="term" value="C:postsynaptic membrane"/>
    <property type="evidence" value="ECO:0007669"/>
    <property type="project" value="UniProtKB-SubCell"/>
</dbReference>
<dbReference type="CDD" id="cd11304">
    <property type="entry name" value="Cadherin_repeat"/>
    <property type="match status" value="2"/>
</dbReference>
<evidence type="ECO:0000313" key="27">
    <source>
        <dbReference type="EMBL" id="KAG8509083.1"/>
    </source>
</evidence>
<dbReference type="EMBL" id="JAGFMF010011958">
    <property type="protein sequence ID" value="KAG8509083.1"/>
    <property type="molecule type" value="Genomic_DNA"/>
</dbReference>
<feature type="region of interest" description="Disordered" evidence="24">
    <location>
        <begin position="1"/>
        <end position="41"/>
    </location>
</feature>
<keyword evidence="4" id="KW-1003">Cell membrane</keyword>
<evidence type="ECO:0000256" key="17">
    <source>
        <dbReference type="ARBA" id="ARBA00023273"/>
    </source>
</evidence>
<dbReference type="InterPro" id="IPR045588">
    <property type="entry name" value="CLSTN_C"/>
</dbReference>
<protein>
    <recommendedName>
        <fullName evidence="20">Calsyntenin-3</fullName>
    </recommendedName>
</protein>
<comment type="subcellular location">
    <subcellularLocation>
        <location evidence="2">Cell projection</location>
        <location evidence="2">Dendrite</location>
    </subcellularLocation>
    <subcellularLocation>
        <location evidence="1">Endoplasmic reticulum membrane</location>
        <topology evidence="1">Single-pass type I membrane protein</topology>
    </subcellularLocation>
    <subcellularLocation>
        <location evidence="3">Golgi apparatus membrane</location>
        <topology evidence="3">Single-pass type I membrane protein</topology>
    </subcellularLocation>
    <subcellularLocation>
        <location evidence="18">Postsynaptic cell membrane</location>
        <topology evidence="18">Single-pass type I membrane protein</topology>
    </subcellularLocation>
</comment>
<evidence type="ECO:0000313" key="28">
    <source>
        <dbReference type="Proteomes" id="UP000700334"/>
    </source>
</evidence>
<evidence type="ECO:0000256" key="3">
    <source>
        <dbReference type="ARBA" id="ARBA00004614"/>
    </source>
</evidence>
<dbReference type="Gene3D" id="2.60.120.200">
    <property type="match status" value="1"/>
</dbReference>
<organism evidence="27 28">
    <name type="scientific">Galemys pyrenaicus</name>
    <name type="common">Iberian desman</name>
    <name type="synonym">Pyrenean desman</name>
    <dbReference type="NCBI Taxonomy" id="202257"/>
    <lineage>
        <taxon>Eukaryota</taxon>
        <taxon>Metazoa</taxon>
        <taxon>Chordata</taxon>
        <taxon>Craniata</taxon>
        <taxon>Vertebrata</taxon>
        <taxon>Euteleostomi</taxon>
        <taxon>Mammalia</taxon>
        <taxon>Eutheria</taxon>
        <taxon>Laurasiatheria</taxon>
        <taxon>Eulipotyphla</taxon>
        <taxon>Talpidae</taxon>
        <taxon>Galemys</taxon>
    </lineage>
</organism>
<evidence type="ECO:0000256" key="14">
    <source>
        <dbReference type="ARBA" id="ARBA00023136"/>
    </source>
</evidence>
<evidence type="ECO:0000256" key="21">
    <source>
        <dbReference type="ARBA" id="ARBA00046243"/>
    </source>
</evidence>
<keyword evidence="12" id="KW-0770">Synapse</keyword>